<gene>
    <name evidence="1" type="ORF">LCGC14_1864740</name>
</gene>
<sequence length="77" mass="9065">MPTKKEFIAAYFENMSEDDIKNAMWNDYQRITELRTKLTHYEALRKAARELIKDPGFHTEDKLREALTALEAQDGMD</sequence>
<accession>A0A0F9GUU0</accession>
<dbReference type="EMBL" id="LAZR01018924">
    <property type="protein sequence ID" value="KKL94436.1"/>
    <property type="molecule type" value="Genomic_DNA"/>
</dbReference>
<organism evidence="1">
    <name type="scientific">marine sediment metagenome</name>
    <dbReference type="NCBI Taxonomy" id="412755"/>
    <lineage>
        <taxon>unclassified sequences</taxon>
        <taxon>metagenomes</taxon>
        <taxon>ecological metagenomes</taxon>
    </lineage>
</organism>
<dbReference type="AlphaFoldDB" id="A0A0F9GUU0"/>
<reference evidence="1" key="1">
    <citation type="journal article" date="2015" name="Nature">
        <title>Complex archaea that bridge the gap between prokaryotes and eukaryotes.</title>
        <authorList>
            <person name="Spang A."/>
            <person name="Saw J.H."/>
            <person name="Jorgensen S.L."/>
            <person name="Zaremba-Niedzwiedzka K."/>
            <person name="Martijn J."/>
            <person name="Lind A.E."/>
            <person name="van Eijk R."/>
            <person name="Schleper C."/>
            <person name="Guy L."/>
            <person name="Ettema T.J."/>
        </authorList>
    </citation>
    <scope>NUCLEOTIDE SEQUENCE</scope>
</reference>
<proteinExistence type="predicted"/>
<name>A0A0F9GUU0_9ZZZZ</name>
<protein>
    <submittedName>
        <fullName evidence="1">Uncharacterized protein</fullName>
    </submittedName>
</protein>
<comment type="caution">
    <text evidence="1">The sequence shown here is derived from an EMBL/GenBank/DDBJ whole genome shotgun (WGS) entry which is preliminary data.</text>
</comment>
<evidence type="ECO:0000313" key="1">
    <source>
        <dbReference type="EMBL" id="KKL94436.1"/>
    </source>
</evidence>